<evidence type="ECO:0000313" key="2">
    <source>
        <dbReference type="EMBL" id="GFN73648.1"/>
    </source>
</evidence>
<protein>
    <submittedName>
        <fullName evidence="2">Uncharacterized protein</fullName>
    </submittedName>
</protein>
<comment type="caution">
    <text evidence="2">The sequence shown here is derived from an EMBL/GenBank/DDBJ whole genome shotgun (WGS) entry which is preliminary data.</text>
</comment>
<accession>A0AAV3XQ61</accession>
<proteinExistence type="predicted"/>
<sequence>MIKTRYSYQEKLKGDLALGRSRTQVPRASRVRHIFQEPGPVQLSKKPWRPSRAQPRSRRKESWSGPVRSSRYRTGTVIQNTLAWISRSEGPALKCRE</sequence>
<gene>
    <name evidence="2" type="ORF">PoB_000015400</name>
</gene>
<organism evidence="2 3">
    <name type="scientific">Plakobranchus ocellatus</name>
    <dbReference type="NCBI Taxonomy" id="259542"/>
    <lineage>
        <taxon>Eukaryota</taxon>
        <taxon>Metazoa</taxon>
        <taxon>Spiralia</taxon>
        <taxon>Lophotrochozoa</taxon>
        <taxon>Mollusca</taxon>
        <taxon>Gastropoda</taxon>
        <taxon>Heterobranchia</taxon>
        <taxon>Euthyneura</taxon>
        <taxon>Panpulmonata</taxon>
        <taxon>Sacoglossa</taxon>
        <taxon>Placobranchoidea</taxon>
        <taxon>Plakobranchidae</taxon>
        <taxon>Plakobranchus</taxon>
    </lineage>
</organism>
<evidence type="ECO:0000256" key="1">
    <source>
        <dbReference type="SAM" id="MobiDB-lite"/>
    </source>
</evidence>
<dbReference type="Proteomes" id="UP000735302">
    <property type="component" value="Unassembled WGS sequence"/>
</dbReference>
<dbReference type="EMBL" id="BLXT01000020">
    <property type="protein sequence ID" value="GFN73648.1"/>
    <property type="molecule type" value="Genomic_DNA"/>
</dbReference>
<keyword evidence="3" id="KW-1185">Reference proteome</keyword>
<feature type="region of interest" description="Disordered" evidence="1">
    <location>
        <begin position="35"/>
        <end position="70"/>
    </location>
</feature>
<evidence type="ECO:0000313" key="3">
    <source>
        <dbReference type="Proteomes" id="UP000735302"/>
    </source>
</evidence>
<dbReference type="AlphaFoldDB" id="A0AAV3XQ61"/>
<name>A0AAV3XQ61_9GAST</name>
<reference evidence="2 3" key="1">
    <citation type="journal article" date="2021" name="Elife">
        <title>Chloroplast acquisition without the gene transfer in kleptoplastic sea slugs, Plakobranchus ocellatus.</title>
        <authorList>
            <person name="Maeda T."/>
            <person name="Takahashi S."/>
            <person name="Yoshida T."/>
            <person name="Shimamura S."/>
            <person name="Takaki Y."/>
            <person name="Nagai Y."/>
            <person name="Toyoda A."/>
            <person name="Suzuki Y."/>
            <person name="Arimoto A."/>
            <person name="Ishii H."/>
            <person name="Satoh N."/>
            <person name="Nishiyama T."/>
            <person name="Hasebe M."/>
            <person name="Maruyama T."/>
            <person name="Minagawa J."/>
            <person name="Obokata J."/>
            <person name="Shigenobu S."/>
        </authorList>
    </citation>
    <scope>NUCLEOTIDE SEQUENCE [LARGE SCALE GENOMIC DNA]</scope>
</reference>